<feature type="binding site" evidence="10">
    <location>
        <position position="179"/>
    </location>
    <ligand>
        <name>substrate</name>
    </ligand>
</feature>
<keyword evidence="5 10" id="KW-0378">Hydrolase</keyword>
<evidence type="ECO:0000256" key="5">
    <source>
        <dbReference type="ARBA" id="ARBA00022801"/>
    </source>
</evidence>
<comment type="caution">
    <text evidence="12">The sequence shown here is derived from an EMBL/GenBank/DDBJ whole genome shotgun (WGS) entry which is preliminary data.</text>
</comment>
<feature type="binding site" evidence="10">
    <location>
        <begin position="184"/>
        <end position="185"/>
    </location>
    <ligand>
        <name>substrate</name>
    </ligand>
</feature>
<comment type="cofactor">
    <cofactor evidence="10">
        <name>Mg(2+)</name>
        <dbReference type="ChEBI" id="CHEBI:18420"/>
    </cofactor>
    <text evidence="10">Binds 1 Mg(2+) ion per subunit.</text>
</comment>
<dbReference type="Pfam" id="PF01725">
    <property type="entry name" value="Ham1p_like"/>
    <property type="match status" value="1"/>
</dbReference>
<reference evidence="12 13" key="1">
    <citation type="submission" date="2020-01" db="EMBL/GenBank/DDBJ databases">
        <authorList>
            <person name="Deng T."/>
        </authorList>
    </citation>
    <scope>NUCLEOTIDE SEQUENCE [LARGE SCALE GENOMIC DNA]</scope>
    <source>
        <strain evidence="12 13">5221</strain>
    </source>
</reference>
<accession>A0A6N9H992</accession>
<evidence type="ECO:0000313" key="13">
    <source>
        <dbReference type="Proteomes" id="UP000469215"/>
    </source>
</evidence>
<name>A0A6N9H992_9MICO</name>
<comment type="similarity">
    <text evidence="1 10 11">Belongs to the HAM1 NTPase family.</text>
</comment>
<keyword evidence="3 10" id="KW-0479">Metal-binding</keyword>
<keyword evidence="7 10" id="KW-0546">Nucleotide metabolism</keyword>
<evidence type="ECO:0000256" key="4">
    <source>
        <dbReference type="ARBA" id="ARBA00022741"/>
    </source>
</evidence>
<evidence type="ECO:0000256" key="6">
    <source>
        <dbReference type="ARBA" id="ARBA00022842"/>
    </source>
</evidence>
<dbReference type="GO" id="GO:0046872">
    <property type="term" value="F:metal ion binding"/>
    <property type="evidence" value="ECO:0007669"/>
    <property type="project" value="UniProtKB-KW"/>
</dbReference>
<dbReference type="NCBIfam" id="TIGR00042">
    <property type="entry name" value="RdgB/HAM1 family non-canonical purine NTP pyrophosphatase"/>
    <property type="match status" value="1"/>
</dbReference>
<evidence type="ECO:0000256" key="3">
    <source>
        <dbReference type="ARBA" id="ARBA00022723"/>
    </source>
</evidence>
<dbReference type="HAMAP" id="MF_01405">
    <property type="entry name" value="Non_canon_purine_NTPase"/>
    <property type="match status" value="1"/>
</dbReference>
<comment type="catalytic activity">
    <reaction evidence="10">
        <text>ITP + H2O = IMP + diphosphate + H(+)</text>
        <dbReference type="Rhea" id="RHEA:29399"/>
        <dbReference type="ChEBI" id="CHEBI:15377"/>
        <dbReference type="ChEBI" id="CHEBI:15378"/>
        <dbReference type="ChEBI" id="CHEBI:33019"/>
        <dbReference type="ChEBI" id="CHEBI:58053"/>
        <dbReference type="ChEBI" id="CHEBI:61402"/>
        <dbReference type="EC" id="3.6.1.66"/>
    </reaction>
</comment>
<evidence type="ECO:0000256" key="1">
    <source>
        <dbReference type="ARBA" id="ARBA00008023"/>
    </source>
</evidence>
<comment type="subunit">
    <text evidence="2 10">Homodimer.</text>
</comment>
<evidence type="ECO:0000256" key="10">
    <source>
        <dbReference type="HAMAP-Rule" id="MF_01405"/>
    </source>
</evidence>
<feature type="binding site" evidence="10">
    <location>
        <begin position="156"/>
        <end position="159"/>
    </location>
    <ligand>
        <name>substrate</name>
    </ligand>
</feature>
<dbReference type="PANTHER" id="PTHR11067">
    <property type="entry name" value="INOSINE TRIPHOSPHATE PYROPHOSPHATASE/HAM1 PROTEIN"/>
    <property type="match status" value="1"/>
</dbReference>
<evidence type="ECO:0000256" key="8">
    <source>
        <dbReference type="ARBA" id="ARBA00051875"/>
    </source>
</evidence>
<dbReference type="EC" id="3.6.1.66" evidence="10"/>
<dbReference type="InterPro" id="IPR020922">
    <property type="entry name" value="dITP/XTP_pyrophosphatase"/>
</dbReference>
<dbReference type="EMBL" id="WWEQ01000063">
    <property type="protein sequence ID" value="MYM20618.1"/>
    <property type="molecule type" value="Genomic_DNA"/>
</dbReference>
<dbReference type="PANTHER" id="PTHR11067:SF9">
    <property type="entry name" value="INOSINE TRIPHOSPHATE PYROPHOSPHATASE"/>
    <property type="match status" value="1"/>
</dbReference>
<sequence>MELTRAVLATCNEGKRVELEAILAEILGTAEVVTAGALGLPDVRETEVTFEGNALLKARAAARASGLPAIADDSGLAVAVMGGAPGFLSARWSGAHGDDRRNLELLLAQLADVPPAHRGAAFVCAAAYADPSGRELVAHGRMEGAIATAPAGENGFGYDPVFLVAGMDATAAQLSPAEKNARSHRRRAFEGLARLIARA</sequence>
<dbReference type="Proteomes" id="UP000469215">
    <property type="component" value="Unassembled WGS sequence"/>
</dbReference>
<dbReference type="GO" id="GO:0005829">
    <property type="term" value="C:cytosol"/>
    <property type="evidence" value="ECO:0007669"/>
    <property type="project" value="TreeGrafter"/>
</dbReference>
<evidence type="ECO:0000256" key="9">
    <source>
        <dbReference type="ARBA" id="ARBA00052017"/>
    </source>
</evidence>
<evidence type="ECO:0000256" key="2">
    <source>
        <dbReference type="ARBA" id="ARBA00011738"/>
    </source>
</evidence>
<feature type="binding site" evidence="10">
    <location>
        <position position="73"/>
    </location>
    <ligand>
        <name>Mg(2+)</name>
        <dbReference type="ChEBI" id="CHEBI:18420"/>
    </ligand>
</feature>
<dbReference type="GO" id="GO:0017111">
    <property type="term" value="F:ribonucleoside triphosphate phosphatase activity"/>
    <property type="evidence" value="ECO:0007669"/>
    <property type="project" value="InterPro"/>
</dbReference>
<organism evidence="12 13">
    <name type="scientific">Brevibacterium rongguiense</name>
    <dbReference type="NCBI Taxonomy" id="2695267"/>
    <lineage>
        <taxon>Bacteria</taxon>
        <taxon>Bacillati</taxon>
        <taxon>Actinomycetota</taxon>
        <taxon>Actinomycetes</taxon>
        <taxon>Micrococcales</taxon>
        <taxon>Brevibacteriaceae</taxon>
        <taxon>Brevibacterium</taxon>
    </lineage>
</organism>
<dbReference type="SUPFAM" id="SSF52972">
    <property type="entry name" value="ITPase-like"/>
    <property type="match status" value="1"/>
</dbReference>
<keyword evidence="13" id="KW-1185">Reference proteome</keyword>
<feature type="binding site" evidence="10">
    <location>
        <begin position="10"/>
        <end position="15"/>
    </location>
    <ligand>
        <name>substrate</name>
    </ligand>
</feature>
<comment type="catalytic activity">
    <reaction evidence="8 10">
        <text>dITP + H2O = dIMP + diphosphate + H(+)</text>
        <dbReference type="Rhea" id="RHEA:28342"/>
        <dbReference type="ChEBI" id="CHEBI:15377"/>
        <dbReference type="ChEBI" id="CHEBI:15378"/>
        <dbReference type="ChEBI" id="CHEBI:33019"/>
        <dbReference type="ChEBI" id="CHEBI:61194"/>
        <dbReference type="ChEBI" id="CHEBI:61382"/>
        <dbReference type="EC" id="3.6.1.66"/>
    </reaction>
</comment>
<evidence type="ECO:0000256" key="7">
    <source>
        <dbReference type="ARBA" id="ARBA00023080"/>
    </source>
</evidence>
<evidence type="ECO:0000256" key="11">
    <source>
        <dbReference type="RuleBase" id="RU003781"/>
    </source>
</evidence>
<dbReference type="InterPro" id="IPR002637">
    <property type="entry name" value="RdgB/HAM1"/>
</dbReference>
<dbReference type="GO" id="GO:0009146">
    <property type="term" value="P:purine nucleoside triphosphate catabolic process"/>
    <property type="evidence" value="ECO:0007669"/>
    <property type="project" value="UniProtKB-UniRule"/>
</dbReference>
<dbReference type="FunFam" id="3.90.950.10:FF:000001">
    <property type="entry name" value="dITP/XTP pyrophosphatase"/>
    <property type="match status" value="1"/>
</dbReference>
<comment type="caution">
    <text evidence="10">Lacks conserved residue(s) required for the propagation of feature annotation.</text>
</comment>
<evidence type="ECO:0000313" key="12">
    <source>
        <dbReference type="EMBL" id="MYM20618.1"/>
    </source>
</evidence>
<dbReference type="GO" id="GO:0009117">
    <property type="term" value="P:nucleotide metabolic process"/>
    <property type="evidence" value="ECO:0007669"/>
    <property type="project" value="UniProtKB-KW"/>
</dbReference>
<keyword evidence="6 10" id="KW-0460">Magnesium</keyword>
<dbReference type="RefSeq" id="WP_160954033.1">
    <property type="nucleotide sequence ID" value="NZ_WWEQ01000063.1"/>
</dbReference>
<dbReference type="GO" id="GO:0000166">
    <property type="term" value="F:nucleotide binding"/>
    <property type="evidence" value="ECO:0007669"/>
    <property type="project" value="UniProtKB-KW"/>
</dbReference>
<keyword evidence="4 10" id="KW-0547">Nucleotide-binding</keyword>
<feature type="active site" description="Proton acceptor" evidence="10">
    <location>
        <position position="73"/>
    </location>
</feature>
<dbReference type="CDD" id="cd00515">
    <property type="entry name" value="HAM1"/>
    <property type="match status" value="1"/>
</dbReference>
<dbReference type="GO" id="GO:0035870">
    <property type="term" value="F:dITP diphosphatase activity"/>
    <property type="evidence" value="ECO:0007669"/>
    <property type="project" value="UniProtKB-UniRule"/>
</dbReference>
<comment type="catalytic activity">
    <reaction evidence="9 10">
        <text>XTP + H2O = XMP + diphosphate + H(+)</text>
        <dbReference type="Rhea" id="RHEA:28610"/>
        <dbReference type="ChEBI" id="CHEBI:15377"/>
        <dbReference type="ChEBI" id="CHEBI:15378"/>
        <dbReference type="ChEBI" id="CHEBI:33019"/>
        <dbReference type="ChEBI" id="CHEBI:57464"/>
        <dbReference type="ChEBI" id="CHEBI:61314"/>
        <dbReference type="EC" id="3.6.1.66"/>
    </reaction>
</comment>
<dbReference type="AlphaFoldDB" id="A0A6N9H992"/>
<proteinExistence type="inferred from homology"/>
<protein>
    <recommendedName>
        <fullName evidence="10">dITP/XTP pyrophosphatase</fullName>
        <ecNumber evidence="10">3.6.1.66</ecNumber>
    </recommendedName>
    <alternativeName>
        <fullName evidence="10">Non-canonical purine NTP pyrophosphatase</fullName>
    </alternativeName>
    <alternativeName>
        <fullName evidence="10">Non-standard purine NTP pyrophosphatase</fullName>
    </alternativeName>
    <alternativeName>
        <fullName evidence="10">Nucleoside-triphosphate diphosphatase</fullName>
    </alternativeName>
    <alternativeName>
        <fullName evidence="10">Nucleoside-triphosphate pyrophosphatase</fullName>
        <shortName evidence="10">NTPase</shortName>
    </alternativeName>
</protein>
<dbReference type="GO" id="GO:0036222">
    <property type="term" value="F:XTP diphosphatase activity"/>
    <property type="evidence" value="ECO:0007669"/>
    <property type="project" value="UniProtKB-UniRule"/>
</dbReference>
<comment type="function">
    <text evidence="10">Pyrophosphatase that catalyzes the hydrolysis of nucleoside triphosphates to their monophosphate derivatives, with a high preference for the non-canonical purine nucleotides XTP (xanthosine triphosphate), dITP (deoxyinosine triphosphate) and ITP. Seems to function as a house-cleaning enzyme that removes non-canonical purine nucleotides from the nucleotide pool, thus preventing their incorporation into DNA/RNA and avoiding chromosomal lesions.</text>
</comment>
<feature type="binding site" evidence="10">
    <location>
        <position position="74"/>
    </location>
    <ligand>
        <name>substrate</name>
    </ligand>
</feature>
<gene>
    <name evidence="12" type="primary">rdgB</name>
    <name evidence="12" type="ORF">GSY69_11760</name>
</gene>
<dbReference type="InterPro" id="IPR029001">
    <property type="entry name" value="ITPase-like_fam"/>
</dbReference>
<dbReference type="Gene3D" id="3.90.950.10">
    <property type="match status" value="1"/>
</dbReference>
<dbReference type="GO" id="GO:0036220">
    <property type="term" value="F:ITP diphosphatase activity"/>
    <property type="evidence" value="ECO:0007669"/>
    <property type="project" value="UniProtKB-UniRule"/>
</dbReference>